<dbReference type="EMBL" id="CP007130">
    <property type="protein sequence ID" value="AHG93369.1"/>
    <property type="molecule type" value="Genomic_DNA"/>
</dbReference>
<dbReference type="PANTHER" id="PTHR14087">
    <property type="entry name" value="THYMOCYTE NUCLEAR PROTEIN 1"/>
    <property type="match status" value="1"/>
</dbReference>
<geneLocation type="plasmid" evidence="2 3">
    <name>2</name>
</geneLocation>
<dbReference type="Gene3D" id="3.10.590.10">
    <property type="entry name" value="ph1033 like domains"/>
    <property type="match status" value="1"/>
</dbReference>
<organism evidence="2 3">
    <name type="scientific">Gemmatirosa kalamazoonensis</name>
    <dbReference type="NCBI Taxonomy" id="861299"/>
    <lineage>
        <taxon>Bacteria</taxon>
        <taxon>Pseudomonadati</taxon>
        <taxon>Gemmatimonadota</taxon>
        <taxon>Gemmatimonadia</taxon>
        <taxon>Gemmatimonadales</taxon>
        <taxon>Gemmatimonadaceae</taxon>
        <taxon>Gemmatirosa</taxon>
    </lineage>
</organism>
<evidence type="ECO:0000313" key="2">
    <source>
        <dbReference type="EMBL" id="AHG93369.1"/>
    </source>
</evidence>
<dbReference type="InterPro" id="IPR002740">
    <property type="entry name" value="EVE_domain"/>
</dbReference>
<dbReference type="SUPFAM" id="SSF88697">
    <property type="entry name" value="PUA domain-like"/>
    <property type="match status" value="1"/>
</dbReference>
<dbReference type="RefSeq" id="WP_236646393.1">
    <property type="nucleotide sequence ID" value="NZ_CP007130.1"/>
</dbReference>
<dbReference type="Pfam" id="PF01878">
    <property type="entry name" value="EVE"/>
    <property type="match status" value="1"/>
</dbReference>
<accession>W0RQV3</accession>
<dbReference type="InterPro" id="IPR052181">
    <property type="entry name" value="5hmC_binding"/>
</dbReference>
<dbReference type="AlphaFoldDB" id="W0RQV3"/>
<dbReference type="KEGG" id="gba:J421_5834"/>
<dbReference type="HOGENOM" id="CLU_041799_2_1_0"/>
<dbReference type="InterPro" id="IPR015947">
    <property type="entry name" value="PUA-like_sf"/>
</dbReference>
<dbReference type="PANTHER" id="PTHR14087:SF7">
    <property type="entry name" value="THYMOCYTE NUCLEAR PROTEIN 1"/>
    <property type="match status" value="1"/>
</dbReference>
<evidence type="ECO:0000259" key="1">
    <source>
        <dbReference type="Pfam" id="PF01878"/>
    </source>
</evidence>
<protein>
    <recommendedName>
        <fullName evidence="1">EVE domain-containing protein</fullName>
    </recommendedName>
</protein>
<proteinExistence type="predicted"/>
<name>W0RQV3_9BACT</name>
<keyword evidence="2" id="KW-0614">Plasmid</keyword>
<keyword evidence="3" id="KW-1185">Reference proteome</keyword>
<gene>
    <name evidence="2" type="ORF">J421_5834</name>
</gene>
<sequence>MSLGTAARMPSPKAPDYEKGKWAAAFAPREAGERRHWLVKSEPDVFSFDDLLAAPKQTTHWDGVRNHAARNFLKDGMRQGDRVFFYHSMANPQAIVGICEVVREGYPDPSADDPQWYAVDLRAVVRLARPVTLAEIKARPELADMALVRVGRLSVTPVTPAEWETIVAMGDRGPG</sequence>
<dbReference type="CDD" id="cd21133">
    <property type="entry name" value="EVE"/>
    <property type="match status" value="1"/>
</dbReference>
<evidence type="ECO:0000313" key="3">
    <source>
        <dbReference type="Proteomes" id="UP000019151"/>
    </source>
</evidence>
<dbReference type="PATRIC" id="fig|861299.3.peg.5880"/>
<feature type="domain" description="EVE" evidence="1">
    <location>
        <begin position="35"/>
        <end position="169"/>
    </location>
</feature>
<dbReference type="eggNOG" id="COG2947">
    <property type="taxonomic scope" value="Bacteria"/>
</dbReference>
<dbReference type="InterPro" id="IPR047197">
    <property type="entry name" value="THYN1-like_EVE"/>
</dbReference>
<dbReference type="InParanoid" id="W0RQV3"/>
<dbReference type="Proteomes" id="UP000019151">
    <property type="component" value="Plasmid 2"/>
</dbReference>
<reference evidence="2 3" key="1">
    <citation type="journal article" date="2014" name="Genome Announc.">
        <title>Genome Sequence and Methylome of Soil Bacterium Gemmatirosa kalamazoonensis KBS708T, a Member of the Rarely Cultivated Gemmatimonadetes Phylum.</title>
        <authorList>
            <person name="Debruyn J.M."/>
            <person name="Radosevich M."/>
            <person name="Wommack K.E."/>
            <person name="Polson S.W."/>
            <person name="Hauser L.J."/>
            <person name="Fawaz M.N."/>
            <person name="Korlach J."/>
            <person name="Tsai Y.C."/>
        </authorList>
    </citation>
    <scope>NUCLEOTIDE SEQUENCE [LARGE SCALE GENOMIC DNA]</scope>
    <source>
        <strain evidence="2 3">KBS708</strain>
        <plasmid evidence="3">Plasmid 2</plasmid>
    </source>
</reference>